<organism evidence="1 2">
    <name type="scientific">Nelumbo nucifera</name>
    <name type="common">Sacred lotus</name>
    <dbReference type="NCBI Taxonomy" id="4432"/>
    <lineage>
        <taxon>Eukaryota</taxon>
        <taxon>Viridiplantae</taxon>
        <taxon>Streptophyta</taxon>
        <taxon>Embryophyta</taxon>
        <taxon>Tracheophyta</taxon>
        <taxon>Spermatophyta</taxon>
        <taxon>Magnoliopsida</taxon>
        <taxon>Proteales</taxon>
        <taxon>Nelumbonaceae</taxon>
        <taxon>Nelumbo</taxon>
    </lineage>
</organism>
<proteinExistence type="predicted"/>
<reference evidence="1 2" key="1">
    <citation type="journal article" date="2020" name="Mol. Biol. Evol.">
        <title>Distinct Expression and Methylation Patterns for Genes with Different Fates following a Single Whole-Genome Duplication in Flowering Plants.</title>
        <authorList>
            <person name="Shi T."/>
            <person name="Rahmani R.S."/>
            <person name="Gugger P.F."/>
            <person name="Wang M."/>
            <person name="Li H."/>
            <person name="Zhang Y."/>
            <person name="Li Z."/>
            <person name="Wang Q."/>
            <person name="Van de Peer Y."/>
            <person name="Marchal K."/>
            <person name="Chen J."/>
        </authorList>
    </citation>
    <scope>NUCLEOTIDE SEQUENCE [LARGE SCALE GENOMIC DNA]</scope>
    <source>
        <tissue evidence="1">Leaf</tissue>
    </source>
</reference>
<sequence>MFLSAYIYKRNIKKQVHNKPETSNIKYTNGTMEDAACVVGVAITVAVGVVLKLEDNRLTDDAGED</sequence>
<comment type="caution">
    <text evidence="1">The sequence shown here is derived from an EMBL/GenBank/DDBJ whole genome shotgun (WGS) entry which is preliminary data.</text>
</comment>
<evidence type="ECO:0000313" key="2">
    <source>
        <dbReference type="Proteomes" id="UP000607653"/>
    </source>
</evidence>
<dbReference type="Proteomes" id="UP000607653">
    <property type="component" value="Unassembled WGS sequence"/>
</dbReference>
<name>A0A822ZSE4_NELNU</name>
<dbReference type="AlphaFoldDB" id="A0A822ZSE4"/>
<dbReference type="EMBL" id="DUZY01000008">
    <property type="protein sequence ID" value="DAD47420.1"/>
    <property type="molecule type" value="Genomic_DNA"/>
</dbReference>
<gene>
    <name evidence="1" type="ORF">HUJ06_017357</name>
</gene>
<protein>
    <submittedName>
        <fullName evidence="1">Uncharacterized protein</fullName>
    </submittedName>
</protein>
<keyword evidence="2" id="KW-1185">Reference proteome</keyword>
<accession>A0A822ZSE4</accession>
<evidence type="ECO:0000313" key="1">
    <source>
        <dbReference type="EMBL" id="DAD47420.1"/>
    </source>
</evidence>